<protein>
    <submittedName>
        <fullName evidence="2">Uncharacterized protein</fullName>
    </submittedName>
</protein>
<keyword evidence="3" id="KW-1185">Reference proteome</keyword>
<reference evidence="2" key="1">
    <citation type="journal article" date="2021" name="Genome Biol. Evol.">
        <title>A High-Quality Reference Genome for a Parasitic Bivalve with Doubly Uniparental Inheritance (Bivalvia: Unionida).</title>
        <authorList>
            <person name="Smith C.H."/>
        </authorList>
    </citation>
    <scope>NUCLEOTIDE SEQUENCE</scope>
    <source>
        <strain evidence="2">CHS0354</strain>
    </source>
</reference>
<accession>A0AAE0VGS2</accession>
<reference evidence="2" key="2">
    <citation type="journal article" date="2021" name="Genome Biol. Evol.">
        <title>Developing a high-quality reference genome for a parasitic bivalve with doubly uniparental inheritance (Bivalvia: Unionida).</title>
        <authorList>
            <person name="Smith C.H."/>
        </authorList>
    </citation>
    <scope>NUCLEOTIDE SEQUENCE</scope>
    <source>
        <strain evidence="2">CHS0354</strain>
        <tissue evidence="2">Mantle</tissue>
    </source>
</reference>
<organism evidence="2 3">
    <name type="scientific">Potamilus streckersoni</name>
    <dbReference type="NCBI Taxonomy" id="2493646"/>
    <lineage>
        <taxon>Eukaryota</taxon>
        <taxon>Metazoa</taxon>
        <taxon>Spiralia</taxon>
        <taxon>Lophotrochozoa</taxon>
        <taxon>Mollusca</taxon>
        <taxon>Bivalvia</taxon>
        <taxon>Autobranchia</taxon>
        <taxon>Heteroconchia</taxon>
        <taxon>Palaeoheterodonta</taxon>
        <taxon>Unionida</taxon>
        <taxon>Unionoidea</taxon>
        <taxon>Unionidae</taxon>
        <taxon>Ambleminae</taxon>
        <taxon>Lampsilini</taxon>
        <taxon>Potamilus</taxon>
    </lineage>
</organism>
<dbReference type="Proteomes" id="UP001195483">
    <property type="component" value="Unassembled WGS sequence"/>
</dbReference>
<comment type="caution">
    <text evidence="2">The sequence shown here is derived from an EMBL/GenBank/DDBJ whole genome shotgun (WGS) entry which is preliminary data.</text>
</comment>
<dbReference type="EMBL" id="JAEAOA010001696">
    <property type="protein sequence ID" value="KAK3577693.1"/>
    <property type="molecule type" value="Genomic_DNA"/>
</dbReference>
<reference evidence="2" key="3">
    <citation type="submission" date="2023-05" db="EMBL/GenBank/DDBJ databases">
        <authorList>
            <person name="Smith C.H."/>
        </authorList>
    </citation>
    <scope>NUCLEOTIDE SEQUENCE</scope>
    <source>
        <strain evidence="2">CHS0354</strain>
        <tissue evidence="2">Mantle</tissue>
    </source>
</reference>
<evidence type="ECO:0000256" key="1">
    <source>
        <dbReference type="SAM" id="MobiDB-lite"/>
    </source>
</evidence>
<feature type="compositionally biased region" description="Basic and acidic residues" evidence="1">
    <location>
        <begin position="46"/>
        <end position="56"/>
    </location>
</feature>
<feature type="compositionally biased region" description="Basic and acidic residues" evidence="1">
    <location>
        <begin position="1"/>
        <end position="11"/>
    </location>
</feature>
<evidence type="ECO:0000313" key="2">
    <source>
        <dbReference type="EMBL" id="KAK3577693.1"/>
    </source>
</evidence>
<name>A0AAE0VGS2_9BIVA</name>
<sequence length="68" mass="7939">MELPRPREDLTNKSSARVAKPKPGTAPGTIKQHQAQSNNRWRKFFKTKDPKQEEANLRLIQSRIRKKT</sequence>
<dbReference type="AlphaFoldDB" id="A0AAE0VGS2"/>
<feature type="region of interest" description="Disordered" evidence="1">
    <location>
        <begin position="1"/>
        <end position="68"/>
    </location>
</feature>
<proteinExistence type="predicted"/>
<evidence type="ECO:0000313" key="3">
    <source>
        <dbReference type="Proteomes" id="UP001195483"/>
    </source>
</evidence>
<gene>
    <name evidence="2" type="ORF">CHS0354_028411</name>
</gene>